<sequence length="303" mass="34469">MSTTLLFPILALVAFALLLLSLQFGLSRSVLRRESERNKEALTRLSSLILSTEFKEADSGFVQGRTKEALSDLERAVLSAREKSEALQRKLDGSRVRFLSFVTPYYQAKKLQYEGNEIAGQLDRFKRQMLVMEKASDEARRLLDQAKKDSEAVAKAVEEIAKRTSYPLDDFRKGLQRIDSSIRKASEAGAFDSVRAKEQVQETQTLIADMQVRTTDFRKNVELLDDMKHRIDREAALLKARIEKDLSLSENRGLLANLKQVELMIADLEEMMSRGETVNLRAAAVDIDRLLKDTTYIIEGVRY</sequence>
<comment type="caution">
    <text evidence="2">The sequence shown here is derived from an EMBL/GenBank/DDBJ whole genome shotgun (WGS) entry which is preliminary data.</text>
</comment>
<dbReference type="EMBL" id="JACJVQ010000011">
    <property type="protein sequence ID" value="MBB6635200.1"/>
    <property type="molecule type" value="Genomic_DNA"/>
</dbReference>
<dbReference type="Proteomes" id="UP000535838">
    <property type="component" value="Unassembled WGS sequence"/>
</dbReference>
<organism evidence="2 3">
    <name type="scientific">Cohnella thailandensis</name>
    <dbReference type="NCBI Taxonomy" id="557557"/>
    <lineage>
        <taxon>Bacteria</taxon>
        <taxon>Bacillati</taxon>
        <taxon>Bacillota</taxon>
        <taxon>Bacilli</taxon>
        <taxon>Bacillales</taxon>
        <taxon>Paenibacillaceae</taxon>
        <taxon>Cohnella</taxon>
    </lineage>
</organism>
<evidence type="ECO:0000313" key="2">
    <source>
        <dbReference type="EMBL" id="MBB6635200.1"/>
    </source>
</evidence>
<dbReference type="AlphaFoldDB" id="A0A841SZE1"/>
<keyword evidence="1" id="KW-0175">Coiled coil</keyword>
<gene>
    <name evidence="2" type="ORF">H7B67_13850</name>
</gene>
<reference evidence="2 3" key="1">
    <citation type="submission" date="2020-08" db="EMBL/GenBank/DDBJ databases">
        <title>Cohnella phylogeny.</title>
        <authorList>
            <person name="Dunlap C."/>
        </authorList>
    </citation>
    <scope>NUCLEOTIDE SEQUENCE [LARGE SCALE GENOMIC DNA]</scope>
    <source>
        <strain evidence="2 3">DSM 25241</strain>
    </source>
</reference>
<keyword evidence="3" id="KW-1185">Reference proteome</keyword>
<name>A0A841SZE1_9BACL</name>
<accession>A0A841SZE1</accession>
<proteinExistence type="predicted"/>
<feature type="coiled-coil region" evidence="1">
    <location>
        <begin position="129"/>
        <end position="163"/>
    </location>
</feature>
<dbReference type="RefSeq" id="WP_185120436.1">
    <property type="nucleotide sequence ID" value="NZ_JACJVQ010000011.1"/>
</dbReference>
<evidence type="ECO:0000256" key="1">
    <source>
        <dbReference type="SAM" id="Coils"/>
    </source>
</evidence>
<protein>
    <submittedName>
        <fullName evidence="2">Uncharacterized protein</fullName>
    </submittedName>
</protein>
<evidence type="ECO:0000313" key="3">
    <source>
        <dbReference type="Proteomes" id="UP000535838"/>
    </source>
</evidence>